<evidence type="ECO:0000313" key="2">
    <source>
        <dbReference type="Proteomes" id="UP001220225"/>
    </source>
</evidence>
<keyword evidence="2" id="KW-1185">Reference proteome</keyword>
<comment type="caution">
    <text evidence="1">The sequence shown here is derived from an EMBL/GenBank/DDBJ whole genome shotgun (WGS) entry which is preliminary data.</text>
</comment>
<evidence type="ECO:0008006" key="3">
    <source>
        <dbReference type="Google" id="ProtNLM"/>
    </source>
</evidence>
<dbReference type="Proteomes" id="UP001220225">
    <property type="component" value="Unassembled WGS sequence"/>
</dbReference>
<name>A0ABT5LY85_9GAMM</name>
<gene>
    <name evidence="1" type="ORF">PSI14_18220</name>
</gene>
<dbReference type="EMBL" id="JAQRFN010000038">
    <property type="protein sequence ID" value="MDC9598716.1"/>
    <property type="molecule type" value="Genomic_DNA"/>
</dbReference>
<sequence>MLKIGDITNTADGNGEFTNGNVAAGVAPTILDAAWFNSVQRELINALAAAEIKPSQSDDAQLTEAIRKMIQKSVP</sequence>
<protein>
    <recommendedName>
        <fullName evidence="3">Phage tail protein</fullName>
    </recommendedName>
</protein>
<proteinExistence type="predicted"/>
<feature type="non-terminal residue" evidence="1">
    <location>
        <position position="75"/>
    </location>
</feature>
<reference evidence="1 2" key="1">
    <citation type="submission" date="2023-02" db="EMBL/GenBank/DDBJ databases">
        <title>Entomopathogenic bacteria.</title>
        <authorList>
            <person name="Machado R.A."/>
        </authorList>
    </citation>
    <scope>NUCLEOTIDE SEQUENCE [LARGE SCALE GENOMIC DNA]</scope>
    <source>
        <strain evidence="1 2">XENO-2</strain>
    </source>
</reference>
<organism evidence="1 2">
    <name type="scientific">Xenorhabdus anantnagensis</name>
    <dbReference type="NCBI Taxonomy" id="3025875"/>
    <lineage>
        <taxon>Bacteria</taxon>
        <taxon>Pseudomonadati</taxon>
        <taxon>Pseudomonadota</taxon>
        <taxon>Gammaproteobacteria</taxon>
        <taxon>Enterobacterales</taxon>
        <taxon>Morganellaceae</taxon>
        <taxon>Xenorhabdus</taxon>
    </lineage>
</organism>
<accession>A0ABT5LY85</accession>
<evidence type="ECO:0000313" key="1">
    <source>
        <dbReference type="EMBL" id="MDC9598716.1"/>
    </source>
</evidence>